<comment type="caution">
    <text evidence="9">The sequence shown here is derived from an EMBL/GenBank/DDBJ whole genome shotgun (WGS) entry which is preliminary data.</text>
</comment>
<dbReference type="GO" id="GO:0003677">
    <property type="term" value="F:DNA binding"/>
    <property type="evidence" value="ECO:0007669"/>
    <property type="project" value="UniProtKB-KW"/>
</dbReference>
<evidence type="ECO:0000256" key="2">
    <source>
        <dbReference type="ARBA" id="ARBA00023015"/>
    </source>
</evidence>
<reference evidence="9 10" key="1">
    <citation type="submission" date="2024-12" db="EMBL/GenBank/DDBJ databases">
        <title>The unique morphological basis and parallel evolutionary history of personate flowers in Penstemon.</title>
        <authorList>
            <person name="Depatie T.H."/>
            <person name="Wessinger C.A."/>
        </authorList>
    </citation>
    <scope>NUCLEOTIDE SEQUENCE [LARGE SCALE GENOMIC DNA]</scope>
    <source>
        <strain evidence="9">WTNN_2</strain>
        <tissue evidence="9">Leaf</tissue>
    </source>
</reference>
<dbReference type="CDD" id="cd14702">
    <property type="entry name" value="bZIP_plant_GBF1"/>
    <property type="match status" value="1"/>
</dbReference>
<dbReference type="PANTHER" id="PTHR45764">
    <property type="entry name" value="BZIP TRANSCRIPTION FACTOR 44"/>
    <property type="match status" value="1"/>
</dbReference>
<protein>
    <recommendedName>
        <fullName evidence="8">BZIP domain-containing protein</fullName>
    </recommendedName>
</protein>
<organism evidence="9 10">
    <name type="scientific">Penstemon smallii</name>
    <dbReference type="NCBI Taxonomy" id="265156"/>
    <lineage>
        <taxon>Eukaryota</taxon>
        <taxon>Viridiplantae</taxon>
        <taxon>Streptophyta</taxon>
        <taxon>Embryophyta</taxon>
        <taxon>Tracheophyta</taxon>
        <taxon>Spermatophyta</taxon>
        <taxon>Magnoliopsida</taxon>
        <taxon>eudicotyledons</taxon>
        <taxon>Gunneridae</taxon>
        <taxon>Pentapetalae</taxon>
        <taxon>asterids</taxon>
        <taxon>lamiids</taxon>
        <taxon>Lamiales</taxon>
        <taxon>Plantaginaceae</taxon>
        <taxon>Cheloneae</taxon>
        <taxon>Penstemon</taxon>
    </lineage>
</organism>
<evidence type="ECO:0000259" key="8">
    <source>
        <dbReference type="PROSITE" id="PS50217"/>
    </source>
</evidence>
<feature type="coiled-coil region" evidence="6">
    <location>
        <begin position="29"/>
        <end position="98"/>
    </location>
</feature>
<dbReference type="EMBL" id="JBJXBP010000008">
    <property type="protein sequence ID" value="KAL3814113.1"/>
    <property type="molecule type" value="Genomic_DNA"/>
</dbReference>
<feature type="compositionally biased region" description="Low complexity" evidence="7">
    <location>
        <begin position="1"/>
        <end position="14"/>
    </location>
</feature>
<keyword evidence="3" id="KW-0238">DNA-binding</keyword>
<dbReference type="GO" id="GO:0005634">
    <property type="term" value="C:nucleus"/>
    <property type="evidence" value="ECO:0007669"/>
    <property type="project" value="UniProtKB-SubCell"/>
</dbReference>
<keyword evidence="2" id="KW-0805">Transcription regulation</keyword>
<dbReference type="Pfam" id="PF00170">
    <property type="entry name" value="bZIP_1"/>
    <property type="match status" value="1"/>
</dbReference>
<evidence type="ECO:0000256" key="6">
    <source>
        <dbReference type="SAM" id="Coils"/>
    </source>
</evidence>
<dbReference type="SMART" id="SM00338">
    <property type="entry name" value="BRLZ"/>
    <property type="match status" value="1"/>
</dbReference>
<dbReference type="InterPro" id="IPR045314">
    <property type="entry name" value="bZIP_plant_GBF1"/>
</dbReference>
<evidence type="ECO:0000256" key="3">
    <source>
        <dbReference type="ARBA" id="ARBA00023125"/>
    </source>
</evidence>
<dbReference type="SUPFAM" id="SSF57959">
    <property type="entry name" value="Leucine zipper domain"/>
    <property type="match status" value="1"/>
</dbReference>
<dbReference type="PROSITE" id="PS00036">
    <property type="entry name" value="BZIP_BASIC"/>
    <property type="match status" value="1"/>
</dbReference>
<dbReference type="InterPro" id="IPR004827">
    <property type="entry name" value="bZIP"/>
</dbReference>
<keyword evidence="6" id="KW-0175">Coiled coil</keyword>
<keyword evidence="10" id="KW-1185">Reference proteome</keyword>
<keyword evidence="5" id="KW-0539">Nucleus</keyword>
<name>A0ABD3RMG3_9LAMI</name>
<dbReference type="PANTHER" id="PTHR45764:SF76">
    <property type="entry name" value="OS02G0132500 PROTEIN"/>
    <property type="match status" value="1"/>
</dbReference>
<evidence type="ECO:0000256" key="4">
    <source>
        <dbReference type="ARBA" id="ARBA00023163"/>
    </source>
</evidence>
<evidence type="ECO:0000313" key="9">
    <source>
        <dbReference type="EMBL" id="KAL3814113.1"/>
    </source>
</evidence>
<keyword evidence="4" id="KW-0804">Transcription</keyword>
<evidence type="ECO:0000313" key="10">
    <source>
        <dbReference type="Proteomes" id="UP001634393"/>
    </source>
</evidence>
<feature type="domain" description="BZIP" evidence="8">
    <location>
        <begin position="18"/>
        <end position="81"/>
    </location>
</feature>
<evidence type="ECO:0000256" key="1">
    <source>
        <dbReference type="ARBA" id="ARBA00004123"/>
    </source>
</evidence>
<sequence length="147" mass="16528">MDSSSGISSNSSGIDLIDQRKRKRMISNRESARRSRLRKQKQLDELMAQVARLRQENQQIMNGLNVTSQHYVHVEAENTILRAQADELSHRLQSLNEIVNGLNPEIGGGYTAYEMGEYCGFVNEPWNCFSQPIVTAAAAEAGTGFYY</sequence>
<feature type="region of interest" description="Disordered" evidence="7">
    <location>
        <begin position="1"/>
        <end position="23"/>
    </location>
</feature>
<proteinExistence type="predicted"/>
<dbReference type="Proteomes" id="UP001634393">
    <property type="component" value="Unassembled WGS sequence"/>
</dbReference>
<dbReference type="InterPro" id="IPR046347">
    <property type="entry name" value="bZIP_sf"/>
</dbReference>
<dbReference type="Gene3D" id="1.20.5.170">
    <property type="match status" value="1"/>
</dbReference>
<evidence type="ECO:0000256" key="5">
    <source>
        <dbReference type="ARBA" id="ARBA00023242"/>
    </source>
</evidence>
<dbReference type="PROSITE" id="PS50217">
    <property type="entry name" value="BZIP"/>
    <property type="match status" value="1"/>
</dbReference>
<accession>A0ABD3RMG3</accession>
<comment type="subcellular location">
    <subcellularLocation>
        <location evidence="1">Nucleus</location>
    </subcellularLocation>
</comment>
<dbReference type="GO" id="GO:0046982">
    <property type="term" value="F:protein heterodimerization activity"/>
    <property type="evidence" value="ECO:0007669"/>
    <property type="project" value="UniProtKB-ARBA"/>
</dbReference>
<dbReference type="AlphaFoldDB" id="A0ABD3RMG3"/>
<dbReference type="FunFam" id="1.20.5.170:FF:000020">
    <property type="entry name" value="BZIP transcription factor"/>
    <property type="match status" value="1"/>
</dbReference>
<evidence type="ECO:0000256" key="7">
    <source>
        <dbReference type="SAM" id="MobiDB-lite"/>
    </source>
</evidence>
<gene>
    <name evidence="9" type="ORF">ACJIZ3_015381</name>
</gene>